<protein>
    <recommendedName>
        <fullName evidence="4">Glutathione peroxidase</fullName>
    </recommendedName>
</protein>
<dbReference type="Proteomes" id="UP001629392">
    <property type="component" value="Unassembled WGS sequence"/>
</dbReference>
<dbReference type="RefSeq" id="WP_408153177.1">
    <property type="nucleotide sequence ID" value="NZ_JAQQCL010000007.1"/>
</dbReference>
<evidence type="ECO:0000313" key="5">
    <source>
        <dbReference type="EMBL" id="MFM0717179.1"/>
    </source>
</evidence>
<sequence>MAEALFDIPLKTIDGNAASLADYEGKVLLVVNVASKCGLTPQYSGLEKLYQDKRASGLEVLGFPANNFKGQEPGSDGEIAAFCSTSYDVHFPLFSKISVLGGDQHPLYARLTEARPAATGEGPFREKLKGYGVDPENRVDVLWNFEKFLIGRNGEVVGRFSPDVTADDPRLVTAIDAELAKAA</sequence>
<evidence type="ECO:0000256" key="1">
    <source>
        <dbReference type="ARBA" id="ARBA00006926"/>
    </source>
</evidence>
<dbReference type="InterPro" id="IPR029759">
    <property type="entry name" value="GPX_AS"/>
</dbReference>
<keyword evidence="6" id="KW-1185">Reference proteome</keyword>
<evidence type="ECO:0000256" key="4">
    <source>
        <dbReference type="RuleBase" id="RU000499"/>
    </source>
</evidence>
<proteinExistence type="inferred from homology"/>
<name>A0ABW9EC88_9BURK</name>
<dbReference type="InterPro" id="IPR000889">
    <property type="entry name" value="Glutathione_peroxidase"/>
</dbReference>
<accession>A0ABW9EC88</accession>
<dbReference type="EMBL" id="JAQQCL010000007">
    <property type="protein sequence ID" value="MFM0717179.1"/>
    <property type="molecule type" value="Genomic_DNA"/>
</dbReference>
<dbReference type="PRINTS" id="PR01011">
    <property type="entry name" value="GLUTPROXDASE"/>
</dbReference>
<dbReference type="InterPro" id="IPR036249">
    <property type="entry name" value="Thioredoxin-like_sf"/>
</dbReference>
<dbReference type="CDD" id="cd00340">
    <property type="entry name" value="GSH_Peroxidase"/>
    <property type="match status" value="1"/>
</dbReference>
<organism evidence="5 6">
    <name type="scientific">Paraburkholderia strydomiana</name>
    <dbReference type="NCBI Taxonomy" id="1245417"/>
    <lineage>
        <taxon>Bacteria</taxon>
        <taxon>Pseudomonadati</taxon>
        <taxon>Pseudomonadota</taxon>
        <taxon>Betaproteobacteria</taxon>
        <taxon>Burkholderiales</taxon>
        <taxon>Burkholderiaceae</taxon>
        <taxon>Paraburkholderia</taxon>
    </lineage>
</organism>
<reference evidence="5 6" key="1">
    <citation type="journal article" date="2024" name="Chem. Sci.">
        <title>Discovery of megapolipeptins by genome mining of a Burkholderiales bacteria collection.</title>
        <authorList>
            <person name="Paulo B.S."/>
            <person name="Recchia M.J.J."/>
            <person name="Lee S."/>
            <person name="Fergusson C.H."/>
            <person name="Romanowski S.B."/>
            <person name="Hernandez A."/>
            <person name="Krull N."/>
            <person name="Liu D.Y."/>
            <person name="Cavanagh H."/>
            <person name="Bos A."/>
            <person name="Gray C.A."/>
            <person name="Murphy B.T."/>
            <person name="Linington R.G."/>
            <person name="Eustaquio A.S."/>
        </authorList>
    </citation>
    <scope>NUCLEOTIDE SEQUENCE [LARGE SCALE GENOMIC DNA]</scope>
    <source>
        <strain evidence="5 6">RL17-350-BIC-E</strain>
    </source>
</reference>
<comment type="caution">
    <text evidence="5">The sequence shown here is derived from an EMBL/GenBank/DDBJ whole genome shotgun (WGS) entry which is preliminary data.</text>
</comment>
<dbReference type="PROSITE" id="PS00460">
    <property type="entry name" value="GLUTATHIONE_PEROXID_1"/>
    <property type="match status" value="1"/>
</dbReference>
<dbReference type="PIRSF" id="PIRSF000303">
    <property type="entry name" value="Glutathion_perox"/>
    <property type="match status" value="1"/>
</dbReference>
<dbReference type="PANTHER" id="PTHR11592:SF40">
    <property type="entry name" value="THIOREDOXIN_GLUTATHIONE PEROXIDASE BTUE"/>
    <property type="match status" value="1"/>
</dbReference>
<dbReference type="PROSITE" id="PS51355">
    <property type="entry name" value="GLUTATHIONE_PEROXID_3"/>
    <property type="match status" value="1"/>
</dbReference>
<dbReference type="SUPFAM" id="SSF52833">
    <property type="entry name" value="Thioredoxin-like"/>
    <property type="match status" value="1"/>
</dbReference>
<dbReference type="PANTHER" id="PTHR11592">
    <property type="entry name" value="GLUTATHIONE PEROXIDASE"/>
    <property type="match status" value="1"/>
</dbReference>
<evidence type="ECO:0000256" key="3">
    <source>
        <dbReference type="ARBA" id="ARBA00023002"/>
    </source>
</evidence>
<dbReference type="Gene3D" id="3.40.30.10">
    <property type="entry name" value="Glutaredoxin"/>
    <property type="match status" value="1"/>
</dbReference>
<keyword evidence="3 4" id="KW-0560">Oxidoreductase</keyword>
<comment type="similarity">
    <text evidence="1 4">Belongs to the glutathione peroxidase family.</text>
</comment>
<dbReference type="Pfam" id="PF00255">
    <property type="entry name" value="GSHPx"/>
    <property type="match status" value="1"/>
</dbReference>
<dbReference type="GO" id="GO:0004601">
    <property type="term" value="F:peroxidase activity"/>
    <property type="evidence" value="ECO:0007669"/>
    <property type="project" value="UniProtKB-KW"/>
</dbReference>
<gene>
    <name evidence="5" type="ORF">PQQ73_12635</name>
</gene>
<evidence type="ECO:0000313" key="6">
    <source>
        <dbReference type="Proteomes" id="UP001629392"/>
    </source>
</evidence>
<evidence type="ECO:0000256" key="2">
    <source>
        <dbReference type="ARBA" id="ARBA00022559"/>
    </source>
</evidence>
<keyword evidence="2 4" id="KW-0575">Peroxidase</keyword>